<dbReference type="FunFam" id="3.30.1330.40:FF:000001">
    <property type="entry name" value="L-PSP family endoribonuclease"/>
    <property type="match status" value="1"/>
</dbReference>
<dbReference type="GO" id="GO:0005829">
    <property type="term" value="C:cytosol"/>
    <property type="evidence" value="ECO:0007669"/>
    <property type="project" value="TreeGrafter"/>
</dbReference>
<accession>A0A1G5Z9B9</accession>
<dbReference type="InterPro" id="IPR006056">
    <property type="entry name" value="RidA"/>
</dbReference>
<dbReference type="PANTHER" id="PTHR11803">
    <property type="entry name" value="2-IMINOBUTANOATE/2-IMINOPROPANOATE DEAMINASE RIDA"/>
    <property type="match status" value="1"/>
</dbReference>
<organism evidence="2 3">
    <name type="scientific">Mesorhizobium qingshengii</name>
    <dbReference type="NCBI Taxonomy" id="1165689"/>
    <lineage>
        <taxon>Bacteria</taxon>
        <taxon>Pseudomonadati</taxon>
        <taxon>Pseudomonadota</taxon>
        <taxon>Alphaproteobacteria</taxon>
        <taxon>Hyphomicrobiales</taxon>
        <taxon>Phyllobacteriaceae</taxon>
        <taxon>Mesorhizobium</taxon>
    </lineage>
</organism>
<name>A0A1G5Z9B9_9HYPH</name>
<sequence>MTRHAITSEKLAPVAGPFSPAMKATSAIYLSGQVAQDPVTGKLIPGDVKAQAEQIFANLKVVLEAAGKTLADVVRVGVYLTDISDFAAVNEVYARHFNTPFPARTCIGVAALPLGATVEIDLIAN</sequence>
<dbReference type="Gene3D" id="3.30.1330.40">
    <property type="entry name" value="RutC-like"/>
    <property type="match status" value="1"/>
</dbReference>
<dbReference type="PANTHER" id="PTHR11803:SF39">
    <property type="entry name" value="2-IMINOBUTANOATE_2-IMINOPROPANOATE DEAMINASE"/>
    <property type="match status" value="1"/>
</dbReference>
<dbReference type="InterPro" id="IPR035959">
    <property type="entry name" value="RutC-like_sf"/>
</dbReference>
<dbReference type="EMBL" id="FMXM01000015">
    <property type="protein sequence ID" value="SDA91488.1"/>
    <property type="molecule type" value="Genomic_DNA"/>
</dbReference>
<evidence type="ECO:0000313" key="2">
    <source>
        <dbReference type="EMBL" id="SDA91488.1"/>
    </source>
</evidence>
<gene>
    <name evidence="2" type="ORF">SAMN02927914_04525</name>
</gene>
<dbReference type="STRING" id="1165689.SAMN02927914_04525"/>
<comment type="similarity">
    <text evidence="1">Belongs to the RutC family.</text>
</comment>
<reference evidence="2 3" key="1">
    <citation type="submission" date="2016-10" db="EMBL/GenBank/DDBJ databases">
        <authorList>
            <person name="de Groot N.N."/>
        </authorList>
    </citation>
    <scope>NUCLEOTIDE SEQUENCE [LARGE SCALE GENOMIC DNA]</scope>
    <source>
        <strain evidence="2 3">CGMCC 1.12097</strain>
    </source>
</reference>
<dbReference type="Proteomes" id="UP000198588">
    <property type="component" value="Unassembled WGS sequence"/>
</dbReference>
<dbReference type="NCBIfam" id="TIGR00004">
    <property type="entry name" value="Rid family detoxifying hydrolase"/>
    <property type="match status" value="1"/>
</dbReference>
<dbReference type="GO" id="GO:0019239">
    <property type="term" value="F:deaminase activity"/>
    <property type="evidence" value="ECO:0007669"/>
    <property type="project" value="TreeGrafter"/>
</dbReference>
<dbReference type="CDD" id="cd00448">
    <property type="entry name" value="YjgF_YER057c_UK114_family"/>
    <property type="match status" value="1"/>
</dbReference>
<proteinExistence type="inferred from homology"/>
<dbReference type="RefSeq" id="WP_091582406.1">
    <property type="nucleotide sequence ID" value="NZ_FMXM01000015.1"/>
</dbReference>
<protein>
    <submittedName>
        <fullName evidence="2">2-iminobutanoate/2-iminopropanoate deaminase</fullName>
    </submittedName>
</protein>
<dbReference type="AlphaFoldDB" id="A0A1G5Z9B9"/>
<evidence type="ECO:0000256" key="1">
    <source>
        <dbReference type="ARBA" id="ARBA00010552"/>
    </source>
</evidence>
<dbReference type="Pfam" id="PF01042">
    <property type="entry name" value="Ribonuc_L-PSP"/>
    <property type="match status" value="1"/>
</dbReference>
<dbReference type="InterPro" id="IPR006175">
    <property type="entry name" value="YjgF/YER057c/UK114"/>
</dbReference>
<dbReference type="SUPFAM" id="SSF55298">
    <property type="entry name" value="YjgF-like"/>
    <property type="match status" value="1"/>
</dbReference>
<evidence type="ECO:0000313" key="3">
    <source>
        <dbReference type="Proteomes" id="UP000198588"/>
    </source>
</evidence>
<dbReference type="OrthoDB" id="583118at2"/>